<dbReference type="PANTHER" id="PTHR24148">
    <property type="entry name" value="ANKYRIN REPEAT DOMAIN-CONTAINING PROTEIN 39 HOMOLOG-RELATED"/>
    <property type="match status" value="1"/>
</dbReference>
<evidence type="ECO:0000313" key="1">
    <source>
        <dbReference type="EMBL" id="KAF4617950.1"/>
    </source>
</evidence>
<dbReference type="Proteomes" id="UP000566819">
    <property type="component" value="Unassembled WGS sequence"/>
</dbReference>
<keyword evidence="2" id="KW-1185">Reference proteome</keyword>
<gene>
    <name evidence="1" type="ORF">G7Y89_g15032</name>
</gene>
<name>A0A8H4QWG9_9HELO</name>
<organism evidence="1 2">
    <name type="scientific">Cudoniella acicularis</name>
    <dbReference type="NCBI Taxonomy" id="354080"/>
    <lineage>
        <taxon>Eukaryota</taxon>
        <taxon>Fungi</taxon>
        <taxon>Dikarya</taxon>
        <taxon>Ascomycota</taxon>
        <taxon>Pezizomycotina</taxon>
        <taxon>Leotiomycetes</taxon>
        <taxon>Helotiales</taxon>
        <taxon>Tricladiaceae</taxon>
        <taxon>Cudoniella</taxon>
    </lineage>
</organism>
<evidence type="ECO:0000313" key="2">
    <source>
        <dbReference type="Proteomes" id="UP000566819"/>
    </source>
</evidence>
<dbReference type="PANTHER" id="PTHR24148:SF64">
    <property type="entry name" value="HETEROKARYON INCOMPATIBILITY DOMAIN-CONTAINING PROTEIN"/>
    <property type="match status" value="1"/>
</dbReference>
<sequence>MRTVALEKSLQYEALSYSDYEERASQVKLMWNIYTGASSTIAWLGKPHLLTDTNPQLVDLAEWQIWDVQEAILSQDLKFKYGLEEFSFDRFRTLLEWELPKPGPQQEGARKITYMLNMVAFMRKGYTKKFPIAQLAAWDRCKRATNPRDMLFGMCALASDSDDPLLSLHYSSEITEVDVFINLVEHSFTSDKSLNIICMATPLDGGWPSWLPNWTASGGRYIDLSHISLIDGFDPSALYRSSKEANWTTTSCYNASQSLDPHCSICRESLTLKVEGVYVDVITDVFIRPDSWIQNDYERSSCLDLTENRLFTTLWKKRIRNSNLADFFQHDRTPAKENLHDSKMHKDIYSLQRMIRIMNDVFEYTKYHLYEEREF</sequence>
<dbReference type="OrthoDB" id="2157530at2759"/>
<accession>A0A8H4QWG9</accession>
<reference evidence="1 2" key="1">
    <citation type="submission" date="2020-03" db="EMBL/GenBank/DDBJ databases">
        <title>Draft Genome Sequence of Cudoniella acicularis.</title>
        <authorList>
            <person name="Buettner E."/>
            <person name="Kellner H."/>
        </authorList>
    </citation>
    <scope>NUCLEOTIDE SEQUENCE [LARGE SCALE GENOMIC DNA]</scope>
    <source>
        <strain evidence="1 2">DSM 108380</strain>
    </source>
</reference>
<proteinExistence type="predicted"/>
<protein>
    <submittedName>
        <fullName evidence="1">Uncharacterized protein</fullName>
    </submittedName>
</protein>
<comment type="caution">
    <text evidence="1">The sequence shown here is derived from an EMBL/GenBank/DDBJ whole genome shotgun (WGS) entry which is preliminary data.</text>
</comment>
<dbReference type="AlphaFoldDB" id="A0A8H4QWG9"/>
<dbReference type="InterPro" id="IPR052895">
    <property type="entry name" value="HetReg/Transcr_Mod"/>
</dbReference>
<dbReference type="EMBL" id="JAAMPI010002169">
    <property type="protein sequence ID" value="KAF4617950.1"/>
    <property type="molecule type" value="Genomic_DNA"/>
</dbReference>